<dbReference type="SMART" id="SM00587">
    <property type="entry name" value="CHK"/>
    <property type="match status" value="1"/>
</dbReference>
<feature type="region of interest" description="Disordered" evidence="1">
    <location>
        <begin position="1"/>
        <end position="62"/>
    </location>
</feature>
<dbReference type="Gene3D" id="3.90.1200.10">
    <property type="match status" value="1"/>
</dbReference>
<gene>
    <name evidence="3" type="ORF">O3P69_006815</name>
</gene>
<sequence>MGITEREGRRRSSPGQARRLPMGGGRKRQPGPGKEADRGSGDGGGRGSPGQEAAQRRGNALETPVTCGIRDASLLPPLCHHQDARDAGATEDPAVSRNREPSAGDAEGGQGALVRYRQGDQKEKEVSYVAKCNPCRKQEMFDSFTNMAFIKEAAFYYNIVPLINAELEAMGQEPLRLPACYVNHSVEGEQVLMMRDLRTDGFKMFDRKKGMDKAHTTLVIRELARLHAASVIAQDKMSEPIEDTHDFLLMDFDTVEIPGGDKMFEMVFASNLTNGAKMAEKIGGYEKVAEWLNSKSKEGMAMFIDCIRTKNEPFNVLCHGDCWNNNILFKYDETGKPIDVRLIDLQICRKASPATDLNYFMYTTFLEIYYDTFSQVLSGAGKAMPFNLEELKKEYHRLNLFGFIMALMVVPVVVAEAADVMDLDEFSDDVEEGIKNFQDKAMAQLDSNPLLQPRLLATYDEMLEYGVI</sequence>
<evidence type="ECO:0000313" key="4">
    <source>
        <dbReference type="Proteomes" id="UP001487740"/>
    </source>
</evidence>
<keyword evidence="4" id="KW-1185">Reference proteome</keyword>
<dbReference type="Proteomes" id="UP001487740">
    <property type="component" value="Unassembled WGS sequence"/>
</dbReference>
<organism evidence="3 4">
    <name type="scientific">Scylla paramamosain</name>
    <name type="common">Mud crab</name>
    <dbReference type="NCBI Taxonomy" id="85552"/>
    <lineage>
        <taxon>Eukaryota</taxon>
        <taxon>Metazoa</taxon>
        <taxon>Ecdysozoa</taxon>
        <taxon>Arthropoda</taxon>
        <taxon>Crustacea</taxon>
        <taxon>Multicrustacea</taxon>
        <taxon>Malacostraca</taxon>
        <taxon>Eumalacostraca</taxon>
        <taxon>Eucarida</taxon>
        <taxon>Decapoda</taxon>
        <taxon>Pleocyemata</taxon>
        <taxon>Brachyura</taxon>
        <taxon>Eubrachyura</taxon>
        <taxon>Portunoidea</taxon>
        <taxon>Portunidae</taxon>
        <taxon>Portuninae</taxon>
        <taxon>Scylla</taxon>
    </lineage>
</organism>
<protein>
    <recommendedName>
        <fullName evidence="2">CHK kinase-like domain-containing protein</fullName>
    </recommendedName>
</protein>
<dbReference type="PANTHER" id="PTHR11012">
    <property type="entry name" value="PROTEIN KINASE-LIKE DOMAIN-CONTAINING"/>
    <property type="match status" value="1"/>
</dbReference>
<evidence type="ECO:0000259" key="2">
    <source>
        <dbReference type="SMART" id="SM00587"/>
    </source>
</evidence>
<dbReference type="InterPro" id="IPR011009">
    <property type="entry name" value="Kinase-like_dom_sf"/>
</dbReference>
<dbReference type="PANTHER" id="PTHR11012:SF30">
    <property type="entry name" value="PROTEIN KINASE-LIKE DOMAIN-CONTAINING"/>
    <property type="match status" value="1"/>
</dbReference>
<accession>A0AAW0U245</accession>
<dbReference type="Pfam" id="PF02958">
    <property type="entry name" value="EcKL"/>
    <property type="match status" value="1"/>
</dbReference>
<dbReference type="InterPro" id="IPR015897">
    <property type="entry name" value="CHK_kinase-like"/>
</dbReference>
<evidence type="ECO:0000256" key="1">
    <source>
        <dbReference type="SAM" id="MobiDB-lite"/>
    </source>
</evidence>
<evidence type="ECO:0000313" key="3">
    <source>
        <dbReference type="EMBL" id="KAK8393755.1"/>
    </source>
</evidence>
<dbReference type="SUPFAM" id="SSF56112">
    <property type="entry name" value="Protein kinase-like (PK-like)"/>
    <property type="match status" value="1"/>
</dbReference>
<reference evidence="3 4" key="1">
    <citation type="submission" date="2023-03" db="EMBL/GenBank/DDBJ databases">
        <title>High-quality genome of Scylla paramamosain provides insights in environmental adaptation.</title>
        <authorList>
            <person name="Zhang L."/>
        </authorList>
    </citation>
    <scope>NUCLEOTIDE SEQUENCE [LARGE SCALE GENOMIC DNA]</scope>
    <source>
        <strain evidence="3">LZ_2023a</strain>
        <tissue evidence="3">Muscle</tissue>
    </source>
</reference>
<feature type="region of interest" description="Disordered" evidence="1">
    <location>
        <begin position="83"/>
        <end position="111"/>
    </location>
</feature>
<name>A0AAW0U245_SCYPA</name>
<dbReference type="InterPro" id="IPR004119">
    <property type="entry name" value="EcKL"/>
</dbReference>
<dbReference type="EMBL" id="JARAKH010000020">
    <property type="protein sequence ID" value="KAK8393755.1"/>
    <property type="molecule type" value="Genomic_DNA"/>
</dbReference>
<comment type="caution">
    <text evidence="3">The sequence shown here is derived from an EMBL/GenBank/DDBJ whole genome shotgun (WGS) entry which is preliminary data.</text>
</comment>
<feature type="compositionally biased region" description="Basic and acidic residues" evidence="1">
    <location>
        <begin position="1"/>
        <end position="10"/>
    </location>
</feature>
<feature type="domain" description="CHK kinase-like" evidence="2">
    <location>
        <begin position="192"/>
        <end position="379"/>
    </location>
</feature>
<proteinExistence type="predicted"/>
<dbReference type="AlphaFoldDB" id="A0AAW0U245"/>